<evidence type="ECO:0000256" key="1">
    <source>
        <dbReference type="SAM" id="MobiDB-lite"/>
    </source>
</evidence>
<protein>
    <submittedName>
        <fullName evidence="2">Uncharacterized protein</fullName>
    </submittedName>
</protein>
<evidence type="ECO:0000313" key="2">
    <source>
        <dbReference type="EMBL" id="KAG6293045.1"/>
    </source>
</evidence>
<dbReference type="Proteomes" id="UP000707071">
    <property type="component" value="Unassembled WGS sequence"/>
</dbReference>
<dbReference type="AlphaFoldDB" id="A0A9P7QGU1"/>
<evidence type="ECO:0000313" key="3">
    <source>
        <dbReference type="Proteomes" id="UP000707071"/>
    </source>
</evidence>
<sequence length="178" mass="20611">MALEDAKKARDRSAWQDPTGVGIITNHVVSLGTYEGGFFYTRKQYKLSAVQLPPLNIWDRDIALMTERKWVNKYVRPQHEANAHQPIPYELGRAWTKKAGLDRIEYHSDTSPRTVYDLFGPHNEYGLRSSRGFLEIWLNFQIEETDPKRGRQPRTPTSAQHTKVAASCERSRPNSLKW</sequence>
<reference evidence="2 3" key="1">
    <citation type="journal article" date="2020" name="bioRxiv">
        <title>Whole genome comparisons of ergot fungi reveals the divergence and evolution of species within the genus Claviceps are the result of varying mechanisms driving genome evolution and host range expansion.</title>
        <authorList>
            <person name="Wyka S.A."/>
            <person name="Mondo S.J."/>
            <person name="Liu M."/>
            <person name="Dettman J."/>
            <person name="Nalam V."/>
            <person name="Broders K.D."/>
        </authorList>
    </citation>
    <scope>NUCLEOTIDE SEQUENCE [LARGE SCALE GENOMIC DNA]</scope>
    <source>
        <strain evidence="2 3">Clav52</strain>
    </source>
</reference>
<gene>
    <name evidence="2" type="ORF">E4U09_003159</name>
</gene>
<accession>A0A9P7QGU1</accession>
<keyword evidence="3" id="KW-1185">Reference proteome</keyword>
<comment type="caution">
    <text evidence="2">The sequence shown here is derived from an EMBL/GenBank/DDBJ whole genome shotgun (WGS) entry which is preliminary data.</text>
</comment>
<name>A0A9P7QGU1_9HYPO</name>
<organism evidence="2 3">
    <name type="scientific">Claviceps aff. purpurea</name>
    <dbReference type="NCBI Taxonomy" id="1967640"/>
    <lineage>
        <taxon>Eukaryota</taxon>
        <taxon>Fungi</taxon>
        <taxon>Dikarya</taxon>
        <taxon>Ascomycota</taxon>
        <taxon>Pezizomycotina</taxon>
        <taxon>Sordariomycetes</taxon>
        <taxon>Hypocreomycetidae</taxon>
        <taxon>Hypocreales</taxon>
        <taxon>Clavicipitaceae</taxon>
        <taxon>Claviceps</taxon>
    </lineage>
</organism>
<dbReference type="EMBL" id="SRRH01000256">
    <property type="protein sequence ID" value="KAG6293045.1"/>
    <property type="molecule type" value="Genomic_DNA"/>
</dbReference>
<proteinExistence type="predicted"/>
<feature type="region of interest" description="Disordered" evidence="1">
    <location>
        <begin position="146"/>
        <end position="178"/>
    </location>
</feature>